<dbReference type="InterPro" id="IPR026055">
    <property type="entry name" value="FAR"/>
</dbReference>
<dbReference type="GO" id="GO:0005777">
    <property type="term" value="C:peroxisome"/>
    <property type="evidence" value="ECO:0007669"/>
    <property type="project" value="TreeGrafter"/>
</dbReference>
<evidence type="ECO:0000313" key="3">
    <source>
        <dbReference type="EMBL" id="KDR10458.1"/>
    </source>
</evidence>
<dbReference type="Gene3D" id="3.40.50.720">
    <property type="entry name" value="NAD(P)-binding Rossmann-like Domain"/>
    <property type="match status" value="1"/>
</dbReference>
<dbReference type="InterPro" id="IPR036291">
    <property type="entry name" value="NAD(P)-bd_dom_sf"/>
</dbReference>
<evidence type="ECO:0000259" key="2">
    <source>
        <dbReference type="Pfam" id="PF07993"/>
    </source>
</evidence>
<evidence type="ECO:0000256" key="1">
    <source>
        <dbReference type="RuleBase" id="RU363097"/>
    </source>
</evidence>
<accession>A0A067QZD8</accession>
<dbReference type="PANTHER" id="PTHR11011:SF116">
    <property type="entry name" value="FATTY ACYL-COA REDUCTASE CG5065-RELATED"/>
    <property type="match status" value="1"/>
</dbReference>
<comment type="function">
    <text evidence="1">Catalyzes the reduction of fatty acyl-CoA to fatty alcohols.</text>
</comment>
<comment type="catalytic activity">
    <reaction evidence="1">
        <text>a long-chain fatty acyl-CoA + 2 NADPH + 2 H(+) = a long-chain primary fatty alcohol + 2 NADP(+) + CoA</text>
        <dbReference type="Rhea" id="RHEA:52716"/>
        <dbReference type="ChEBI" id="CHEBI:15378"/>
        <dbReference type="ChEBI" id="CHEBI:57287"/>
        <dbReference type="ChEBI" id="CHEBI:57783"/>
        <dbReference type="ChEBI" id="CHEBI:58349"/>
        <dbReference type="ChEBI" id="CHEBI:77396"/>
        <dbReference type="ChEBI" id="CHEBI:83139"/>
        <dbReference type="EC" id="1.2.1.84"/>
    </reaction>
</comment>
<keyword evidence="1" id="KW-0521">NADP</keyword>
<keyword evidence="1" id="KW-0560">Oxidoreductase</keyword>
<dbReference type="eggNOG" id="KOG1221">
    <property type="taxonomic scope" value="Eukaryota"/>
</dbReference>
<organism evidence="3 4">
    <name type="scientific">Zootermopsis nevadensis</name>
    <name type="common">Dampwood termite</name>
    <dbReference type="NCBI Taxonomy" id="136037"/>
    <lineage>
        <taxon>Eukaryota</taxon>
        <taxon>Metazoa</taxon>
        <taxon>Ecdysozoa</taxon>
        <taxon>Arthropoda</taxon>
        <taxon>Hexapoda</taxon>
        <taxon>Insecta</taxon>
        <taxon>Pterygota</taxon>
        <taxon>Neoptera</taxon>
        <taxon>Polyneoptera</taxon>
        <taxon>Dictyoptera</taxon>
        <taxon>Blattodea</taxon>
        <taxon>Blattoidea</taxon>
        <taxon>Termitoidae</taxon>
        <taxon>Termopsidae</taxon>
        <taxon>Zootermopsis</taxon>
    </lineage>
</organism>
<dbReference type="AlphaFoldDB" id="A0A067QZD8"/>
<keyword evidence="4" id="KW-1185">Reference proteome</keyword>
<dbReference type="GO" id="GO:0035336">
    <property type="term" value="P:long-chain fatty-acyl-CoA metabolic process"/>
    <property type="evidence" value="ECO:0007669"/>
    <property type="project" value="TreeGrafter"/>
</dbReference>
<dbReference type="EC" id="1.2.1.84" evidence="1"/>
<dbReference type="InterPro" id="IPR013120">
    <property type="entry name" value="FAR_NAD-bd"/>
</dbReference>
<dbReference type="SUPFAM" id="SSF51735">
    <property type="entry name" value="NAD(P)-binding Rossmann-fold domains"/>
    <property type="match status" value="1"/>
</dbReference>
<evidence type="ECO:0000313" key="4">
    <source>
        <dbReference type="Proteomes" id="UP000027135"/>
    </source>
</evidence>
<sequence>MGWTTGFDPWRGQKIFWGPLSLISNGYHGPFPGVKHVKVVMLTIHPHLVPRENVESTVVGKGVWKEQSCESGVREVCRESRESGANERSGVALRKDGSATCEAPRTWTSAAEEPACVQWDMESIGERGTTIQEFYRGASVLITGGTGFMSKVLVEKLLRSCPHLSSDYLLVRSKKDKDTESRLDDLFNDPVRKTFCALFLHMYKDKARPATHQILSYENLSIISHAHVLSQFFRV</sequence>
<feature type="domain" description="Thioester reductase (TE)" evidence="2">
    <location>
        <begin position="142"/>
        <end position="195"/>
    </location>
</feature>
<name>A0A067QZD8_ZOONE</name>
<keyword evidence="1" id="KW-0444">Lipid biosynthesis</keyword>
<dbReference type="STRING" id="136037.A0A067QZD8"/>
<dbReference type="EMBL" id="KK853158">
    <property type="protein sequence ID" value="KDR10458.1"/>
    <property type="molecule type" value="Genomic_DNA"/>
</dbReference>
<reference evidence="3 4" key="1">
    <citation type="journal article" date="2014" name="Nat. Commun.">
        <title>Molecular traces of alternative social organization in a termite genome.</title>
        <authorList>
            <person name="Terrapon N."/>
            <person name="Li C."/>
            <person name="Robertson H.M."/>
            <person name="Ji L."/>
            <person name="Meng X."/>
            <person name="Booth W."/>
            <person name="Chen Z."/>
            <person name="Childers C.P."/>
            <person name="Glastad K.M."/>
            <person name="Gokhale K."/>
            <person name="Gowin J."/>
            <person name="Gronenberg W."/>
            <person name="Hermansen R.A."/>
            <person name="Hu H."/>
            <person name="Hunt B.G."/>
            <person name="Huylmans A.K."/>
            <person name="Khalil S.M."/>
            <person name="Mitchell R.D."/>
            <person name="Munoz-Torres M.C."/>
            <person name="Mustard J.A."/>
            <person name="Pan H."/>
            <person name="Reese J.T."/>
            <person name="Scharf M.E."/>
            <person name="Sun F."/>
            <person name="Vogel H."/>
            <person name="Xiao J."/>
            <person name="Yang W."/>
            <person name="Yang Z."/>
            <person name="Yang Z."/>
            <person name="Zhou J."/>
            <person name="Zhu J."/>
            <person name="Brent C.S."/>
            <person name="Elsik C.G."/>
            <person name="Goodisman M.A."/>
            <person name="Liberles D.A."/>
            <person name="Roe R.M."/>
            <person name="Vargo E.L."/>
            <person name="Vilcinskas A."/>
            <person name="Wang J."/>
            <person name="Bornberg-Bauer E."/>
            <person name="Korb J."/>
            <person name="Zhang G."/>
            <person name="Liebig J."/>
        </authorList>
    </citation>
    <scope>NUCLEOTIDE SEQUENCE [LARGE SCALE GENOMIC DNA]</scope>
    <source>
        <tissue evidence="3">Whole organism</tissue>
    </source>
</reference>
<gene>
    <name evidence="3" type="ORF">L798_15553</name>
</gene>
<dbReference type="PANTHER" id="PTHR11011">
    <property type="entry name" value="MALE STERILITY PROTEIN 2-RELATED"/>
    <property type="match status" value="1"/>
</dbReference>
<comment type="similarity">
    <text evidence="1">Belongs to the fatty acyl-CoA reductase family.</text>
</comment>
<dbReference type="Proteomes" id="UP000027135">
    <property type="component" value="Unassembled WGS sequence"/>
</dbReference>
<proteinExistence type="inferred from homology"/>
<protein>
    <recommendedName>
        <fullName evidence="1">Fatty acyl-CoA reductase</fullName>
        <ecNumber evidence="1">1.2.1.84</ecNumber>
    </recommendedName>
</protein>
<dbReference type="InParanoid" id="A0A067QZD8"/>
<dbReference type="GO" id="GO:0102965">
    <property type="term" value="F:alcohol-forming long-chain fatty acyl-CoA reductase activity"/>
    <property type="evidence" value="ECO:0007669"/>
    <property type="project" value="UniProtKB-EC"/>
</dbReference>
<dbReference type="Pfam" id="PF07993">
    <property type="entry name" value="NAD_binding_4"/>
    <property type="match status" value="1"/>
</dbReference>
<dbReference type="GO" id="GO:0080019">
    <property type="term" value="F:alcohol-forming very long-chain fatty acyl-CoA reductase activity"/>
    <property type="evidence" value="ECO:0007669"/>
    <property type="project" value="InterPro"/>
</dbReference>
<keyword evidence="1" id="KW-0443">Lipid metabolism</keyword>